<feature type="compositionally biased region" description="Basic and acidic residues" evidence="1">
    <location>
        <begin position="30"/>
        <end position="47"/>
    </location>
</feature>
<evidence type="ECO:0000313" key="3">
    <source>
        <dbReference type="Proteomes" id="UP001177670"/>
    </source>
</evidence>
<proteinExistence type="predicted"/>
<dbReference type="EMBL" id="JAHYIQ010000001">
    <property type="protein sequence ID" value="KAK1136133.1"/>
    <property type="molecule type" value="Genomic_DNA"/>
</dbReference>
<organism evidence="2 3">
    <name type="scientific">Melipona bicolor</name>
    <dbReference type="NCBI Taxonomy" id="60889"/>
    <lineage>
        <taxon>Eukaryota</taxon>
        <taxon>Metazoa</taxon>
        <taxon>Ecdysozoa</taxon>
        <taxon>Arthropoda</taxon>
        <taxon>Hexapoda</taxon>
        <taxon>Insecta</taxon>
        <taxon>Pterygota</taxon>
        <taxon>Neoptera</taxon>
        <taxon>Endopterygota</taxon>
        <taxon>Hymenoptera</taxon>
        <taxon>Apocrita</taxon>
        <taxon>Aculeata</taxon>
        <taxon>Apoidea</taxon>
        <taxon>Anthophila</taxon>
        <taxon>Apidae</taxon>
        <taxon>Melipona</taxon>
    </lineage>
</organism>
<name>A0AA40GE35_9HYME</name>
<feature type="region of interest" description="Disordered" evidence="1">
    <location>
        <begin position="18"/>
        <end position="56"/>
    </location>
</feature>
<gene>
    <name evidence="2" type="ORF">K0M31_000700</name>
</gene>
<dbReference type="AlphaFoldDB" id="A0AA40GE35"/>
<dbReference type="Proteomes" id="UP001177670">
    <property type="component" value="Unassembled WGS sequence"/>
</dbReference>
<evidence type="ECO:0000256" key="1">
    <source>
        <dbReference type="SAM" id="MobiDB-lite"/>
    </source>
</evidence>
<comment type="caution">
    <text evidence="2">The sequence shown here is derived from an EMBL/GenBank/DDBJ whole genome shotgun (WGS) entry which is preliminary data.</text>
</comment>
<accession>A0AA40GE35</accession>
<feature type="non-terminal residue" evidence="2">
    <location>
        <position position="128"/>
    </location>
</feature>
<protein>
    <submittedName>
        <fullName evidence="2">Uncharacterized protein</fullName>
    </submittedName>
</protein>
<keyword evidence="3" id="KW-1185">Reference proteome</keyword>
<evidence type="ECO:0000313" key="2">
    <source>
        <dbReference type="EMBL" id="KAK1136133.1"/>
    </source>
</evidence>
<reference evidence="2" key="1">
    <citation type="submission" date="2021-10" db="EMBL/GenBank/DDBJ databases">
        <title>Melipona bicolor Genome sequencing and assembly.</title>
        <authorList>
            <person name="Araujo N.S."/>
            <person name="Arias M.C."/>
        </authorList>
    </citation>
    <scope>NUCLEOTIDE SEQUENCE</scope>
    <source>
        <strain evidence="2">USP_2M_L1-L4_2017</strain>
        <tissue evidence="2">Whole body</tissue>
    </source>
</reference>
<sequence>MADATINSVPFVLEIYNDPGARPPRKLKRQTSDRADADVQGTAEHRSFFKPATGSKPKCARRVYDELLGLVSHLCSGPPCSTNLPVQTVPIPQTLTSDYNLFATGNLRSTRTLFVRTEFNSRLNASVL</sequence>